<accession>A0A3B6Q9S3</accession>
<feature type="binding site" evidence="6">
    <location>
        <position position="507"/>
    </location>
    <ligand>
        <name>ATP</name>
        <dbReference type="ChEBI" id="CHEBI:30616"/>
    </ligand>
</feature>
<dbReference type="EnsemblPlants" id="TraesCS6D02G042200.1">
    <property type="protein sequence ID" value="TraesCS6D02G042200.1"/>
    <property type="gene ID" value="TraesCS6D02G042200"/>
</dbReference>
<name>A0A3B6Q9S3_WHEAT</name>
<dbReference type="Gramene" id="TraesSTA6D03G03643380.1">
    <property type="protein sequence ID" value="TraesSTA6D03G03643380.1"/>
    <property type="gene ID" value="TraesSTA6D03G03643380"/>
</dbReference>
<reference evidence="8" key="2">
    <citation type="submission" date="2018-10" db="UniProtKB">
        <authorList>
            <consortium name="EnsemblPlants"/>
        </authorList>
    </citation>
    <scope>IDENTIFICATION</scope>
</reference>
<dbReference type="InterPro" id="IPR011009">
    <property type="entry name" value="Kinase-like_dom_sf"/>
</dbReference>
<dbReference type="SMART" id="SM00220">
    <property type="entry name" value="S_TKc"/>
    <property type="match status" value="2"/>
</dbReference>
<dbReference type="Pfam" id="PF00069">
    <property type="entry name" value="Pkinase"/>
    <property type="match status" value="1"/>
</dbReference>
<dbReference type="Gramene" id="TraesLAC6D03G03606490.1">
    <property type="protein sequence ID" value="TraesLAC6D03G03606490.1"/>
    <property type="gene ID" value="TraesLAC6D03G03606490"/>
</dbReference>
<dbReference type="Gramene" id="TraesNOR6D03G03691490.1">
    <property type="protein sequence ID" value="TraesNOR6D03G03691490.1"/>
    <property type="gene ID" value="TraesNOR6D03G03691490"/>
</dbReference>
<feature type="binding site" evidence="6">
    <location>
        <position position="67"/>
    </location>
    <ligand>
        <name>ATP</name>
        <dbReference type="ChEBI" id="CHEBI:30616"/>
    </ligand>
</feature>
<evidence type="ECO:0000256" key="2">
    <source>
        <dbReference type="ARBA" id="ARBA00022679"/>
    </source>
</evidence>
<dbReference type="Gramene" id="TraesARI6D03G03615950.1">
    <property type="protein sequence ID" value="TraesARI6D03G03615950.1"/>
    <property type="gene ID" value="TraesARI6D03G03615950"/>
</dbReference>
<proteinExistence type="predicted"/>
<dbReference type="RefSeq" id="XP_044417920.1">
    <property type="nucleotide sequence ID" value="XM_044561985.1"/>
</dbReference>
<dbReference type="Proteomes" id="UP000019116">
    <property type="component" value="Chromosome 6D"/>
</dbReference>
<reference evidence="8" key="1">
    <citation type="submission" date="2018-08" db="EMBL/GenBank/DDBJ databases">
        <authorList>
            <person name="Rossello M."/>
        </authorList>
    </citation>
    <scope>NUCLEOTIDE SEQUENCE [LARGE SCALE GENOMIC DNA]</scope>
    <source>
        <strain evidence="8">cv. Chinese Spring</strain>
    </source>
</reference>
<dbReference type="Gene3D" id="3.30.200.20">
    <property type="entry name" value="Phosphorylase Kinase, domain 1"/>
    <property type="match status" value="2"/>
</dbReference>
<dbReference type="PANTHER" id="PTHR45707">
    <property type="entry name" value="C2 CALCIUM/LIPID-BINDING PLANT PHOSPHORIBOSYLTRANSFERASE FAMILY PROTEIN"/>
    <property type="match status" value="1"/>
</dbReference>
<keyword evidence="9" id="KW-1185">Reference proteome</keyword>
<dbReference type="InterPro" id="IPR000719">
    <property type="entry name" value="Prot_kinase_dom"/>
</dbReference>
<evidence type="ECO:0000256" key="1">
    <source>
        <dbReference type="ARBA" id="ARBA00022527"/>
    </source>
</evidence>
<dbReference type="Gramene" id="TraesWEE_scaffold_170718_01G000200.1">
    <property type="protein sequence ID" value="TraesWEE_scaffold_170718_01G000200.1"/>
    <property type="gene ID" value="TraesWEE_scaffold_170718_01G000200"/>
</dbReference>
<dbReference type="GO" id="GO:0004674">
    <property type="term" value="F:protein serine/threonine kinase activity"/>
    <property type="evidence" value="ECO:0007669"/>
    <property type="project" value="UniProtKB-KW"/>
</dbReference>
<evidence type="ECO:0000313" key="8">
    <source>
        <dbReference type="EnsemblPlants" id="TraesCS6D02G042200.1"/>
    </source>
</evidence>
<dbReference type="Gramene" id="TraesKAR6D01G0013260.1">
    <property type="protein sequence ID" value="cds.TraesKAR6D01G0013260.1"/>
    <property type="gene ID" value="TraesKAR6D01G0013260"/>
</dbReference>
<keyword evidence="3 6" id="KW-0547">Nucleotide-binding</keyword>
<dbReference type="SUPFAM" id="SSF56112">
    <property type="entry name" value="Protein kinase-like (PK-like)"/>
    <property type="match status" value="2"/>
</dbReference>
<keyword evidence="2" id="KW-0808">Transferase</keyword>
<dbReference type="GO" id="GO:0005524">
    <property type="term" value="F:ATP binding"/>
    <property type="evidence" value="ECO:0007669"/>
    <property type="project" value="UniProtKB-UniRule"/>
</dbReference>
<dbReference type="FunFam" id="3.30.200.20:FF:000465">
    <property type="entry name" value="Cysteine-rich receptor-like protein kinase 6"/>
    <property type="match status" value="1"/>
</dbReference>
<dbReference type="Pfam" id="PF07714">
    <property type="entry name" value="PK_Tyr_Ser-Thr"/>
    <property type="match status" value="1"/>
</dbReference>
<dbReference type="Gramene" id="TraesROB_scaffold_009286_01G000400.1">
    <property type="protein sequence ID" value="TraesROB_scaffold_009286_01G000400.1"/>
    <property type="gene ID" value="TraesROB_scaffold_009286_01G000400"/>
</dbReference>
<dbReference type="InterPro" id="IPR017441">
    <property type="entry name" value="Protein_kinase_ATP_BS"/>
</dbReference>
<dbReference type="Gramene" id="TraesCS6D03G0083400.1">
    <property type="protein sequence ID" value="TraesCS6D03G0083400.1.CDS"/>
    <property type="gene ID" value="TraesCS6D03G0083400"/>
</dbReference>
<feature type="domain" description="Protein kinase" evidence="7">
    <location>
        <begin position="39"/>
        <end position="307"/>
    </location>
</feature>
<keyword evidence="1" id="KW-0723">Serine/threonine-protein kinase</keyword>
<evidence type="ECO:0000256" key="5">
    <source>
        <dbReference type="ARBA" id="ARBA00022840"/>
    </source>
</evidence>
<evidence type="ECO:0000256" key="6">
    <source>
        <dbReference type="PROSITE-ProRule" id="PRU10141"/>
    </source>
</evidence>
<dbReference type="PROSITE" id="PS50011">
    <property type="entry name" value="PROTEIN_KINASE_DOM"/>
    <property type="match status" value="2"/>
</dbReference>
<protein>
    <recommendedName>
        <fullName evidence="7">Protein kinase domain-containing protein</fullName>
    </recommendedName>
</protein>
<dbReference type="PROSITE" id="PS00108">
    <property type="entry name" value="PROTEIN_KINASE_ST"/>
    <property type="match status" value="1"/>
</dbReference>
<dbReference type="Gramene" id="TraesCAD_scaffold_017821_01G000500.1">
    <property type="protein sequence ID" value="TraesCAD_scaffold_017821_01G000500.1"/>
    <property type="gene ID" value="TraesCAD_scaffold_017821_01G000500"/>
</dbReference>
<dbReference type="Gramene" id="TraesCS6D02G042200.1">
    <property type="protein sequence ID" value="TraesCS6D02G042200.1"/>
    <property type="gene ID" value="TraesCS6D02G042200"/>
</dbReference>
<dbReference type="STRING" id="4565.A0A3B6Q9S3"/>
<dbReference type="SMR" id="A0A3B6Q9S3"/>
<gene>
    <name evidence="8" type="primary">LOC123143147</name>
</gene>
<keyword evidence="5 6" id="KW-0067">ATP-binding</keyword>
<feature type="domain" description="Protein kinase" evidence="7">
    <location>
        <begin position="478"/>
        <end position="739"/>
    </location>
</feature>
<keyword evidence="4" id="KW-0418">Kinase</keyword>
<dbReference type="RefSeq" id="XP_044417921.1">
    <property type="nucleotide sequence ID" value="XM_044561986.1"/>
</dbReference>
<dbReference type="Gramene" id="TraesPARA_EIv1.0_2216990.1">
    <property type="protein sequence ID" value="TraesPARA_EIv1.0_2216990.1.CDS"/>
    <property type="gene ID" value="TraesPARA_EIv1.0_2216990"/>
</dbReference>
<evidence type="ECO:0000259" key="7">
    <source>
        <dbReference type="PROSITE" id="PS50011"/>
    </source>
</evidence>
<dbReference type="PROSITE" id="PS00107">
    <property type="entry name" value="PROTEIN_KINASE_ATP"/>
    <property type="match status" value="2"/>
</dbReference>
<evidence type="ECO:0000256" key="4">
    <source>
        <dbReference type="ARBA" id="ARBA00022777"/>
    </source>
</evidence>
<dbReference type="Gene3D" id="1.10.510.10">
    <property type="entry name" value="Transferase(Phosphotransferase) domain 1"/>
    <property type="match status" value="2"/>
</dbReference>
<dbReference type="OrthoDB" id="1890790at2759"/>
<dbReference type="Gramene" id="TraesJAG6D03G03643770.1">
    <property type="protein sequence ID" value="TraesJAG6D03G03643770.1"/>
    <property type="gene ID" value="TraesJAG6D03G03643770"/>
</dbReference>
<dbReference type="OMA" id="FYKEVEC"/>
<dbReference type="PANTHER" id="PTHR45707:SF69">
    <property type="entry name" value="CALCIUM-DEPENDENT LIPID-BINDING (CALB DOMAIN) PLANT PHOSPHORIBOSYLTRANSFERASE FAMILY PROTEIN"/>
    <property type="match status" value="1"/>
</dbReference>
<dbReference type="FunFam" id="1.10.510.10:FF:000870">
    <property type="entry name" value="OSJNBa0016N04.16-like protein"/>
    <property type="match status" value="1"/>
</dbReference>
<evidence type="ECO:0000256" key="3">
    <source>
        <dbReference type="ARBA" id="ARBA00022741"/>
    </source>
</evidence>
<dbReference type="Gramene" id="TraesLAC6D03G03606490.2">
    <property type="protein sequence ID" value="TraesLAC6D03G03606490.2"/>
    <property type="gene ID" value="TraesLAC6D03G03606490"/>
</dbReference>
<evidence type="ECO:0000313" key="9">
    <source>
        <dbReference type="Proteomes" id="UP000019116"/>
    </source>
</evidence>
<organism evidence="8">
    <name type="scientific">Triticum aestivum</name>
    <name type="common">Wheat</name>
    <dbReference type="NCBI Taxonomy" id="4565"/>
    <lineage>
        <taxon>Eukaryota</taxon>
        <taxon>Viridiplantae</taxon>
        <taxon>Streptophyta</taxon>
        <taxon>Embryophyta</taxon>
        <taxon>Tracheophyta</taxon>
        <taxon>Spermatophyta</taxon>
        <taxon>Magnoliopsida</taxon>
        <taxon>Liliopsida</taxon>
        <taxon>Poales</taxon>
        <taxon>Poaceae</taxon>
        <taxon>BOP clade</taxon>
        <taxon>Pooideae</taxon>
        <taxon>Triticodae</taxon>
        <taxon>Triticeae</taxon>
        <taxon>Triticinae</taxon>
        <taxon>Triticum</taxon>
    </lineage>
</organism>
<dbReference type="Gramene" id="TraesMAC6D03G03650560.1">
    <property type="protein sequence ID" value="TraesMAC6D03G03650560.1"/>
    <property type="gene ID" value="TraesMAC6D03G03650560"/>
</dbReference>
<dbReference type="InterPro" id="IPR008271">
    <property type="entry name" value="Ser/Thr_kinase_AS"/>
</dbReference>
<dbReference type="Gramene" id="TraesCLE_scaffold_013041_01G000500.1">
    <property type="protein sequence ID" value="TraesCLE_scaffold_013041_01G000500.1"/>
    <property type="gene ID" value="TraesCLE_scaffold_013041_01G000500"/>
</dbReference>
<dbReference type="InterPro" id="IPR001245">
    <property type="entry name" value="Ser-Thr/Tyr_kinase_cat_dom"/>
</dbReference>
<sequence>MDSDICIRHKVDLERMLLDESTEPTRLALSLLEDITNCFSDDEQIGSGGFAMVYKGMVGKGMVAVKKLSNTFGVHENKFYKEVECLMKVKHKNIVRFLGYCSDTQGRTANYEGKFVMAELRNWLLCFEYVTNGSLDKYITDAYRGLEWRERYNIIKGICEGLLHLHEKRILHLDLKPGNILVDDHMVPKIADFGLSRCLDKEQTRASTLNPCGSMGYLAPESFGGKLTFASDIYSLGVIIMEIMTGEKGYPEVDVVKTWMNRLEGSDQMEAHLEQVRVCIKIGMECIDSDPKKRPVARHVKDRLDKITSTMETGISSSSFEQVSLLKEQCCEEKVAKLSSEYLGKDIKEHAETEELAKYIGAPKEDHWQQIREKAPGDQWSLWGAQDTNQNVIPHWQQGREEVPGDQWPLWGAQDTKRIDIPQGASSSSSNSGFLYKLNNLDIFNTKARRNYERYGGLTLEKTRTVRLFRKGELKPFLKDKNLIGKGRYGEVYRGLVDDFAPVVVRKLISGTVPEDGGLFPNEVEIQCRVIHKNIVRLIGCCLEVDTPMLVYEFLSRGSLSDILHSNKVSLNLDLRLSIAAKSSHGLAYMHSMASSSNILHGNFRPSNILLNDNFEPKISDFGMSRMAVPHTGIVAGDMVYMDPVYLQTGVLTKQGDVYSFGVTILELVTRKRANSLVRIFLENHKQGKKSTDLFDKQIAVTEDLELLDTLARIAVECLNHDEDLRPTMVDVAKRLSILNRSRNVGGLVDASTSGV</sequence>
<dbReference type="GeneID" id="123143147"/>
<dbReference type="AlphaFoldDB" id="A0A3B6Q9S3"/>